<sequence length="111" mass="12954">MVSKVLQPTVKQIKVISLCDKYWNYFDFQNLDDSLTVVLISFFFIFLFKQLYSLETDQNFSSITSIRKPMVVHSQVCLLLQSLLTVEAHQAGRSEKKAFKLCARTYMHTYS</sequence>
<organism evidence="2 3">
    <name type="scientific">Mauremys mutica</name>
    <name type="common">yellowpond turtle</name>
    <dbReference type="NCBI Taxonomy" id="74926"/>
    <lineage>
        <taxon>Eukaryota</taxon>
        <taxon>Metazoa</taxon>
        <taxon>Chordata</taxon>
        <taxon>Craniata</taxon>
        <taxon>Vertebrata</taxon>
        <taxon>Euteleostomi</taxon>
        <taxon>Archelosauria</taxon>
        <taxon>Testudinata</taxon>
        <taxon>Testudines</taxon>
        <taxon>Cryptodira</taxon>
        <taxon>Durocryptodira</taxon>
        <taxon>Testudinoidea</taxon>
        <taxon>Geoemydidae</taxon>
        <taxon>Geoemydinae</taxon>
        <taxon>Mauremys</taxon>
    </lineage>
</organism>
<evidence type="ECO:0000313" key="3">
    <source>
        <dbReference type="Proteomes" id="UP000827986"/>
    </source>
</evidence>
<dbReference type="EMBL" id="JAHDVG010000487">
    <property type="protein sequence ID" value="KAH1166773.1"/>
    <property type="molecule type" value="Genomic_DNA"/>
</dbReference>
<gene>
    <name evidence="2" type="ORF">KIL84_015945</name>
</gene>
<protein>
    <submittedName>
        <fullName evidence="2">Uncharacterized protein</fullName>
    </submittedName>
</protein>
<reference evidence="2" key="1">
    <citation type="submission" date="2021-09" db="EMBL/GenBank/DDBJ databases">
        <title>The genome of Mauremys mutica provides insights into the evolution of semi-aquatic lifestyle.</title>
        <authorList>
            <person name="Gong S."/>
            <person name="Gao Y."/>
        </authorList>
    </citation>
    <scope>NUCLEOTIDE SEQUENCE</scope>
    <source>
        <strain evidence="2">MM-2020</strain>
        <tissue evidence="2">Muscle</tissue>
    </source>
</reference>
<evidence type="ECO:0000256" key="1">
    <source>
        <dbReference type="SAM" id="Phobius"/>
    </source>
</evidence>
<feature type="transmembrane region" description="Helical" evidence="1">
    <location>
        <begin position="34"/>
        <end position="52"/>
    </location>
</feature>
<evidence type="ECO:0000313" key="2">
    <source>
        <dbReference type="EMBL" id="KAH1166773.1"/>
    </source>
</evidence>
<keyword evidence="1" id="KW-0472">Membrane</keyword>
<name>A0A9D3WUB7_9SAUR</name>
<keyword evidence="1" id="KW-0812">Transmembrane</keyword>
<dbReference type="AlphaFoldDB" id="A0A9D3WUB7"/>
<keyword evidence="3" id="KW-1185">Reference proteome</keyword>
<keyword evidence="1" id="KW-1133">Transmembrane helix</keyword>
<accession>A0A9D3WUB7</accession>
<proteinExistence type="predicted"/>
<dbReference type="Proteomes" id="UP000827986">
    <property type="component" value="Unassembled WGS sequence"/>
</dbReference>
<comment type="caution">
    <text evidence="2">The sequence shown here is derived from an EMBL/GenBank/DDBJ whole genome shotgun (WGS) entry which is preliminary data.</text>
</comment>